<dbReference type="NCBIfam" id="TIGR01446">
    <property type="entry name" value="DnaD_dom"/>
    <property type="match status" value="1"/>
</dbReference>
<comment type="similarity">
    <text evidence="1">Belongs to the DnaB/DnaD family.</text>
</comment>
<dbReference type="PANTHER" id="PTHR39196">
    <property type="entry name" value="PRIMOSOME, DNAD SUBUNIT"/>
    <property type="match status" value="1"/>
</dbReference>
<evidence type="ECO:0000259" key="3">
    <source>
        <dbReference type="Pfam" id="PF07261"/>
    </source>
</evidence>
<feature type="domain" description="Lin1244/Lin1753-like N-terminal" evidence="4">
    <location>
        <begin position="11"/>
        <end position="104"/>
    </location>
</feature>
<dbReference type="InterPro" id="IPR006343">
    <property type="entry name" value="DnaB/C_C"/>
</dbReference>
<gene>
    <name evidence="5" type="ORF">ACFQHW_06390</name>
</gene>
<feature type="region of interest" description="Disordered" evidence="2">
    <location>
        <begin position="137"/>
        <end position="170"/>
    </location>
</feature>
<sequence>MARPIKKGIDYFNLDVNFLHDIKIRKIMRSCGNQSITILICLLCNIYQDDGYYMRWDEDIRFLVADDVDAKESAVQDVVTRACAVGFFDDSLFKEYRILTSKRIQENYKLASKQKKDSSIKPEYLLPRVSINDNGVSMHGNGVNKHDNPHSISEQNKSDNNKQQQPAAADDWQSPMILWQATFGILNTFQIQLFEEYSQSLGVEIMSEAVKRVATNASKGTGAFKYLETICKAWVANGVKSLADIERLDQQHENAKLQKKSVGRQFYNRKKPIGIVPSWMQEASSESNSQPTEPSVSKKDIQAKLAAIAKTRAELEAKSNATDNESQG</sequence>
<accession>A0ABW1UQP0</accession>
<proteinExistence type="inferred from homology"/>
<name>A0ABW1UQP0_9LACO</name>
<dbReference type="InterPro" id="IPR025400">
    <property type="entry name" value="Lin1244/Lin1753-like_N"/>
</dbReference>
<evidence type="ECO:0000259" key="4">
    <source>
        <dbReference type="Pfam" id="PF14297"/>
    </source>
</evidence>
<dbReference type="SUPFAM" id="SSF158499">
    <property type="entry name" value="DnaD domain-like"/>
    <property type="match status" value="1"/>
</dbReference>
<dbReference type="Proteomes" id="UP001596310">
    <property type="component" value="Unassembled WGS sequence"/>
</dbReference>
<comment type="caution">
    <text evidence="5">The sequence shown here is derived from an EMBL/GenBank/DDBJ whole genome shotgun (WGS) entry which is preliminary data.</text>
</comment>
<evidence type="ECO:0000256" key="2">
    <source>
        <dbReference type="SAM" id="MobiDB-lite"/>
    </source>
</evidence>
<organism evidence="5 6">
    <name type="scientific">Lapidilactobacillus achengensis</name>
    <dbReference type="NCBI Taxonomy" id="2486000"/>
    <lineage>
        <taxon>Bacteria</taxon>
        <taxon>Bacillati</taxon>
        <taxon>Bacillota</taxon>
        <taxon>Bacilli</taxon>
        <taxon>Lactobacillales</taxon>
        <taxon>Lactobacillaceae</taxon>
        <taxon>Lapidilactobacillus</taxon>
    </lineage>
</organism>
<feature type="compositionally biased region" description="Polar residues" evidence="2">
    <location>
        <begin position="281"/>
        <end position="295"/>
    </location>
</feature>
<dbReference type="Pfam" id="PF14297">
    <property type="entry name" value="Lin1244_N"/>
    <property type="match status" value="1"/>
</dbReference>
<reference evidence="6" key="1">
    <citation type="journal article" date="2019" name="Int. J. Syst. Evol. Microbiol.">
        <title>The Global Catalogue of Microorganisms (GCM) 10K type strain sequencing project: providing services to taxonomists for standard genome sequencing and annotation.</title>
        <authorList>
            <consortium name="The Broad Institute Genomics Platform"/>
            <consortium name="The Broad Institute Genome Sequencing Center for Infectious Disease"/>
            <person name="Wu L."/>
            <person name="Ma J."/>
        </authorList>
    </citation>
    <scope>NUCLEOTIDE SEQUENCE [LARGE SCALE GENOMIC DNA]</scope>
    <source>
        <strain evidence="6">CCM 8897</strain>
    </source>
</reference>
<keyword evidence="6" id="KW-1185">Reference proteome</keyword>
<dbReference type="RefSeq" id="WP_125598147.1">
    <property type="nucleotide sequence ID" value="NZ_JBHSSM010000016.1"/>
</dbReference>
<evidence type="ECO:0000313" key="6">
    <source>
        <dbReference type="Proteomes" id="UP001596310"/>
    </source>
</evidence>
<feature type="domain" description="DnaB/C C-terminal" evidence="3">
    <location>
        <begin position="179"/>
        <end position="246"/>
    </location>
</feature>
<feature type="region of interest" description="Disordered" evidence="2">
    <location>
        <begin position="279"/>
        <end position="301"/>
    </location>
</feature>
<dbReference type="PANTHER" id="PTHR39196:SF1">
    <property type="entry name" value="PRIMOSOME, DNAD SUBUNIT"/>
    <property type="match status" value="1"/>
</dbReference>
<dbReference type="Gene3D" id="1.10.10.630">
    <property type="entry name" value="DnaD domain-like"/>
    <property type="match status" value="1"/>
</dbReference>
<evidence type="ECO:0000256" key="1">
    <source>
        <dbReference type="ARBA" id="ARBA00093462"/>
    </source>
</evidence>
<dbReference type="EMBL" id="JBHSSM010000016">
    <property type="protein sequence ID" value="MFC6315202.1"/>
    <property type="molecule type" value="Genomic_DNA"/>
</dbReference>
<dbReference type="Pfam" id="PF07261">
    <property type="entry name" value="DnaB_2"/>
    <property type="match status" value="1"/>
</dbReference>
<evidence type="ECO:0000313" key="5">
    <source>
        <dbReference type="EMBL" id="MFC6315202.1"/>
    </source>
</evidence>
<dbReference type="InterPro" id="IPR034829">
    <property type="entry name" value="DnaD-like_sf"/>
</dbReference>
<protein>
    <submittedName>
        <fullName evidence="5">Lin1244/Lin1753 domain-containing protein</fullName>
    </submittedName>
</protein>